<reference evidence="2 3" key="1">
    <citation type="submission" date="2022-10" db="EMBL/GenBank/DDBJ databases">
        <title>Comparative genomics and taxonomic characterization of three novel marine species of genus Reichenbachiella exhibiting antioxidant and polysaccharide degradation activities.</title>
        <authorList>
            <person name="Muhammad N."/>
            <person name="Lee Y.-J."/>
            <person name="Ko J."/>
            <person name="Kim S.-G."/>
        </authorList>
    </citation>
    <scope>NUCLEOTIDE SEQUENCE [LARGE SCALE GENOMIC DNA]</scope>
    <source>
        <strain evidence="2 3">ABR2-5</strain>
    </source>
</reference>
<keyword evidence="3" id="KW-1185">Reference proteome</keyword>
<evidence type="ECO:0000313" key="3">
    <source>
        <dbReference type="Proteomes" id="UP001300692"/>
    </source>
</evidence>
<gene>
    <name evidence="2" type="ORF">N7U62_17645</name>
</gene>
<dbReference type="EMBL" id="JAOYOD010000001">
    <property type="protein sequence ID" value="MCV9388513.1"/>
    <property type="molecule type" value="Genomic_DNA"/>
</dbReference>
<dbReference type="SUPFAM" id="SSF143422">
    <property type="entry name" value="Transposase IS200-like"/>
    <property type="match status" value="1"/>
</dbReference>
<dbReference type="RefSeq" id="WP_264139383.1">
    <property type="nucleotide sequence ID" value="NZ_JAOYOD010000001.1"/>
</dbReference>
<dbReference type="SMART" id="SM01321">
    <property type="entry name" value="Y1_Tnp"/>
    <property type="match status" value="1"/>
</dbReference>
<sequence length="203" mass="24589">MKANTNLLEPEKFYHIYNRGINGENIFKEQRNYYYFLKLFEKFITPITETFAYCLLPNHFHFFIKTLPEEMIKSSKFHRNQNIQHFLGNQFAKAFNSYTQALNKSINRTGSLFEHPFRRKTIDSNDYISKLIWYIHFNPQKHKLTKDFKDYPFSSYQSILSSKSTNLKRYEVIEWFGGIESFKTFHEEMTEQRTLDESIFNFD</sequence>
<proteinExistence type="predicted"/>
<protein>
    <recommendedName>
        <fullName evidence="1">Transposase IS200-like domain-containing protein</fullName>
    </recommendedName>
</protein>
<name>A0ABT3CZ74_9BACT</name>
<organism evidence="2 3">
    <name type="scientific">Reichenbachiella ulvae</name>
    <dbReference type="NCBI Taxonomy" id="2980104"/>
    <lineage>
        <taxon>Bacteria</taxon>
        <taxon>Pseudomonadati</taxon>
        <taxon>Bacteroidota</taxon>
        <taxon>Cytophagia</taxon>
        <taxon>Cytophagales</taxon>
        <taxon>Reichenbachiellaceae</taxon>
        <taxon>Reichenbachiella</taxon>
    </lineage>
</organism>
<dbReference type="Gene3D" id="3.30.70.1290">
    <property type="entry name" value="Transposase IS200-like"/>
    <property type="match status" value="1"/>
</dbReference>
<dbReference type="PANTHER" id="PTHR34322:SF2">
    <property type="entry name" value="TRANSPOSASE IS200-LIKE DOMAIN-CONTAINING PROTEIN"/>
    <property type="match status" value="1"/>
</dbReference>
<dbReference type="InterPro" id="IPR002686">
    <property type="entry name" value="Transposase_17"/>
</dbReference>
<dbReference type="Proteomes" id="UP001300692">
    <property type="component" value="Unassembled WGS sequence"/>
</dbReference>
<evidence type="ECO:0000259" key="1">
    <source>
        <dbReference type="SMART" id="SM01321"/>
    </source>
</evidence>
<comment type="caution">
    <text evidence="2">The sequence shown here is derived from an EMBL/GenBank/DDBJ whole genome shotgun (WGS) entry which is preliminary data.</text>
</comment>
<dbReference type="PANTHER" id="PTHR34322">
    <property type="entry name" value="TRANSPOSASE, Y1_TNP DOMAIN-CONTAINING"/>
    <property type="match status" value="1"/>
</dbReference>
<accession>A0ABT3CZ74</accession>
<evidence type="ECO:0000313" key="2">
    <source>
        <dbReference type="EMBL" id="MCV9388513.1"/>
    </source>
</evidence>
<dbReference type="InterPro" id="IPR036515">
    <property type="entry name" value="Transposase_17_sf"/>
</dbReference>
<feature type="domain" description="Transposase IS200-like" evidence="1">
    <location>
        <begin position="9"/>
        <end position="138"/>
    </location>
</feature>